<dbReference type="EC" id="2.3.1.-" evidence="9"/>
<gene>
    <name evidence="9" type="ORF">K8V39_04280</name>
</gene>
<dbReference type="InterPro" id="IPR050539">
    <property type="entry name" value="ThrE_Dicarb/AminoAcid_Exp"/>
</dbReference>
<comment type="similarity">
    <text evidence="6">Belongs to the ThrE exporter (TC 2.A.79) family.</text>
</comment>
<feature type="domain" description="N-acetyltransferase" evidence="8">
    <location>
        <begin position="1"/>
        <end position="149"/>
    </location>
</feature>
<evidence type="ECO:0000256" key="5">
    <source>
        <dbReference type="ARBA" id="ARBA00023136"/>
    </source>
</evidence>
<dbReference type="PANTHER" id="PTHR34390">
    <property type="entry name" value="UPF0442 PROTEIN YJJB-RELATED"/>
    <property type="match status" value="1"/>
</dbReference>
<dbReference type="Pfam" id="PF13508">
    <property type="entry name" value="Acetyltransf_7"/>
    <property type="match status" value="1"/>
</dbReference>
<dbReference type="PANTHER" id="PTHR34390:SF2">
    <property type="entry name" value="SUCCINATE TRANSPORTER SUBUNIT YJJP-RELATED"/>
    <property type="match status" value="1"/>
</dbReference>
<dbReference type="PROSITE" id="PS51186">
    <property type="entry name" value="GNAT"/>
    <property type="match status" value="1"/>
</dbReference>
<evidence type="ECO:0000256" key="4">
    <source>
        <dbReference type="ARBA" id="ARBA00022989"/>
    </source>
</evidence>
<feature type="transmembrane region" description="Helical" evidence="7">
    <location>
        <begin position="381"/>
        <end position="401"/>
    </location>
</feature>
<reference evidence="9" key="1">
    <citation type="journal article" date="2021" name="PeerJ">
        <title>Extensive microbial diversity within the chicken gut microbiome revealed by metagenomics and culture.</title>
        <authorList>
            <person name="Gilroy R."/>
            <person name="Ravi A."/>
            <person name="Getino M."/>
            <person name="Pursley I."/>
            <person name="Horton D.L."/>
            <person name="Alikhan N.F."/>
            <person name="Baker D."/>
            <person name="Gharbi K."/>
            <person name="Hall N."/>
            <person name="Watson M."/>
            <person name="Adriaenssens E.M."/>
            <person name="Foster-Nyarko E."/>
            <person name="Jarju S."/>
            <person name="Secka A."/>
            <person name="Antonio M."/>
            <person name="Oren A."/>
            <person name="Chaudhuri R.R."/>
            <person name="La Ragione R."/>
            <person name="Hildebrand F."/>
            <person name="Pallen M.J."/>
        </authorList>
    </citation>
    <scope>NUCLEOTIDE SEQUENCE</scope>
    <source>
        <strain evidence="9">USAMLcec4-12693</strain>
    </source>
</reference>
<evidence type="ECO:0000313" key="9">
    <source>
        <dbReference type="EMBL" id="HJH49461.1"/>
    </source>
</evidence>
<dbReference type="OrthoDB" id="9813917at2"/>
<feature type="transmembrane region" description="Helical" evidence="7">
    <location>
        <begin position="347"/>
        <end position="369"/>
    </location>
</feature>
<dbReference type="GO" id="GO:0022857">
    <property type="term" value="F:transmembrane transporter activity"/>
    <property type="evidence" value="ECO:0007669"/>
    <property type="project" value="InterPro"/>
</dbReference>
<protein>
    <submittedName>
        <fullName evidence="9">GNAT family N-acetyltransferase</fullName>
        <ecNumber evidence="9">2.3.1.-</ecNumber>
    </submittedName>
</protein>
<keyword evidence="9" id="KW-0808">Transferase</keyword>
<feature type="transmembrane region" description="Helical" evidence="7">
    <location>
        <begin position="266"/>
        <end position="285"/>
    </location>
</feature>
<feature type="transmembrane region" description="Helical" evidence="7">
    <location>
        <begin position="291"/>
        <end position="308"/>
    </location>
</feature>
<dbReference type="Pfam" id="PF06738">
    <property type="entry name" value="ThrE"/>
    <property type="match status" value="1"/>
</dbReference>
<keyword evidence="9" id="KW-0012">Acyltransferase</keyword>
<evidence type="ECO:0000259" key="8">
    <source>
        <dbReference type="PROSITE" id="PS51186"/>
    </source>
</evidence>
<dbReference type="InterPro" id="IPR010619">
    <property type="entry name" value="ThrE-like_N"/>
</dbReference>
<keyword evidence="2" id="KW-1003">Cell membrane</keyword>
<dbReference type="Gene3D" id="3.40.630.30">
    <property type="match status" value="1"/>
</dbReference>
<dbReference type="InterPro" id="IPR000182">
    <property type="entry name" value="GNAT_dom"/>
</dbReference>
<dbReference type="RefSeq" id="WP_070089360.1">
    <property type="nucleotide sequence ID" value="NZ_CABMJS010000018.1"/>
</dbReference>
<comment type="caution">
    <text evidence="9">The sequence shown here is derived from an EMBL/GenBank/DDBJ whole genome shotgun (WGS) entry which is preliminary data.</text>
</comment>
<evidence type="ECO:0000313" key="10">
    <source>
        <dbReference type="Proteomes" id="UP000813420"/>
    </source>
</evidence>
<name>A0A9D2VXM7_9FIRM</name>
<proteinExistence type="inferred from homology"/>
<organism evidence="9 10">
    <name type="scientific">Merdimonas faecis</name>
    <dbReference type="NCBI Taxonomy" id="1653435"/>
    <lineage>
        <taxon>Bacteria</taxon>
        <taxon>Bacillati</taxon>
        <taxon>Bacillota</taxon>
        <taxon>Clostridia</taxon>
        <taxon>Lachnospirales</taxon>
        <taxon>Lachnospiraceae</taxon>
        <taxon>Merdimonas</taxon>
    </lineage>
</organism>
<evidence type="ECO:0000256" key="2">
    <source>
        <dbReference type="ARBA" id="ARBA00022475"/>
    </source>
</evidence>
<dbReference type="Proteomes" id="UP000813420">
    <property type="component" value="Unassembled WGS sequence"/>
</dbReference>
<dbReference type="GO" id="GO:0015744">
    <property type="term" value="P:succinate transport"/>
    <property type="evidence" value="ECO:0007669"/>
    <property type="project" value="TreeGrafter"/>
</dbReference>
<evidence type="ECO:0000256" key="1">
    <source>
        <dbReference type="ARBA" id="ARBA00004651"/>
    </source>
</evidence>
<evidence type="ECO:0000256" key="6">
    <source>
        <dbReference type="ARBA" id="ARBA00034125"/>
    </source>
</evidence>
<dbReference type="GO" id="GO:0005886">
    <property type="term" value="C:plasma membrane"/>
    <property type="evidence" value="ECO:0007669"/>
    <property type="project" value="UniProtKB-SubCell"/>
</dbReference>
<feature type="transmembrane region" description="Helical" evidence="7">
    <location>
        <begin position="320"/>
        <end position="341"/>
    </location>
</feature>
<comment type="subcellular location">
    <subcellularLocation>
        <location evidence="1">Cell membrane</location>
        <topology evidence="1">Multi-pass membrane protein</topology>
    </subcellularLocation>
</comment>
<keyword evidence="5 7" id="KW-0472">Membrane</keyword>
<evidence type="ECO:0000256" key="7">
    <source>
        <dbReference type="SAM" id="Phobius"/>
    </source>
</evidence>
<accession>A0A9D2VXM7</accession>
<dbReference type="SUPFAM" id="SSF55729">
    <property type="entry name" value="Acyl-CoA N-acyltransferases (Nat)"/>
    <property type="match status" value="1"/>
</dbReference>
<keyword evidence="4 7" id="KW-1133">Transmembrane helix</keyword>
<dbReference type="AlphaFoldDB" id="A0A9D2VXM7"/>
<dbReference type="InterPro" id="IPR016181">
    <property type="entry name" value="Acyl_CoA_acyltransferase"/>
</dbReference>
<dbReference type="EMBL" id="DYXE01000042">
    <property type="protein sequence ID" value="HJH49461.1"/>
    <property type="molecule type" value="Genomic_DNA"/>
</dbReference>
<sequence>MEIQQITEGKRDYMDMLLLADPQEDMIMKYLDQGDLFVLYDQGQAVTVAVVVLLNHRKCELKNIATMPEVQRKGYGRYMIHFLCEHYSNRCDLMYVGTGNSEATLGFYRECGFVNSHIVAGFFTDNYREPIYEDGVRLVDMVYLKKRLDSEIDVKKVVDLAVEAGQVLLKNGAEIFRVEETMTRICKRFHVDYVDTFIISHAIFITAEKGMNEVYTKVKHVPLSGAHLGIVAEVNELSREISAGHIGIDAAWERLREIEKIPGKRGAYQVFAAGVGSAAFGYLLGANLQESLAAFFIGCLLYVWVLFGKRMNMSKIIVNMVGGALITALAILAVHIPFLGISRLDGMIIGAIMPLVPGLAFTNAIREIADSDFLSGTVRMIDALLVFVYIAVGVGTTLSIYNSFTGGVMI</sequence>
<dbReference type="GO" id="GO:0016747">
    <property type="term" value="F:acyltransferase activity, transferring groups other than amino-acyl groups"/>
    <property type="evidence" value="ECO:0007669"/>
    <property type="project" value="InterPro"/>
</dbReference>
<evidence type="ECO:0000256" key="3">
    <source>
        <dbReference type="ARBA" id="ARBA00022692"/>
    </source>
</evidence>
<reference evidence="9" key="2">
    <citation type="submission" date="2021-09" db="EMBL/GenBank/DDBJ databases">
        <authorList>
            <person name="Gilroy R."/>
        </authorList>
    </citation>
    <scope>NUCLEOTIDE SEQUENCE</scope>
    <source>
        <strain evidence="9">USAMLcec4-12693</strain>
    </source>
</reference>
<keyword evidence="3 7" id="KW-0812">Transmembrane</keyword>